<dbReference type="EMBL" id="OW152836">
    <property type="protein sequence ID" value="CAH2057135.1"/>
    <property type="molecule type" value="Genomic_DNA"/>
</dbReference>
<gene>
    <name evidence="2" type="ORF">IPOD504_LOCUS10027</name>
</gene>
<accession>A0ABN8IHG6</accession>
<sequence length="656" mass="74914">MNEDKLSSDEVPLKFAEWLLAMGCPAEKVPAADKMALMCRGQYYMVWRSLMEHVYSKNVIREKRLQVFCNDIKLSQKKTAFSQNSNVVPEPLSLWQQQKDLKEKVYDAENRLKQSQEVLNQLMEKIIIKLSQRNVIHKHIQNLQRRVWFLQQVSEELQYRKENLEETRTIANSLCLNKNDNEIQGKVDNTVAALRRQVSQASTEASLLLPSSANPVASSSAVSIQGETTDYGWEELVSSLARRGDEVWGQLRGGRAGLAAALQAANARERAGCKPHPRSNPQTVLAHTASLHCSLALESMKNRVHIKQTQARLASSISDLNTNISGESCELLVLRCEKACSEAKVNALRTLLNELQTRNGPFRTNGEEVVEKNNTLRRIETTDKAIELKRDELRKLITSLTITERKINNVKECLVSVFNSFHKNSPVNENYQNKGVQLDFPKESISTLRQFYEERRERRIGKPDLSLDFEVSDYSFSDAVDGNPRFVEELKIYLRKFNLENNRKLVLESGEKIWIFETIQSLIGRLHTRWLSEDVSCSLLSPLFGLQSLHHLGVEVAKKGELAVAVRRWETVAVENDTPINIQRIAEQEAGFVDKMKKSIGSNLTTLQQCKKTLEVGQENLKFWADNELKKYISDNRTVDGKTYKEYETLYLDNLV</sequence>
<organism evidence="2 3">
    <name type="scientific">Iphiclides podalirius</name>
    <name type="common">scarce swallowtail</name>
    <dbReference type="NCBI Taxonomy" id="110791"/>
    <lineage>
        <taxon>Eukaryota</taxon>
        <taxon>Metazoa</taxon>
        <taxon>Ecdysozoa</taxon>
        <taxon>Arthropoda</taxon>
        <taxon>Hexapoda</taxon>
        <taxon>Insecta</taxon>
        <taxon>Pterygota</taxon>
        <taxon>Neoptera</taxon>
        <taxon>Endopterygota</taxon>
        <taxon>Lepidoptera</taxon>
        <taxon>Glossata</taxon>
        <taxon>Ditrysia</taxon>
        <taxon>Papilionoidea</taxon>
        <taxon>Papilionidae</taxon>
        <taxon>Papilioninae</taxon>
        <taxon>Iphiclides</taxon>
    </lineage>
</organism>
<feature type="coiled-coil region" evidence="1">
    <location>
        <begin position="98"/>
        <end position="125"/>
    </location>
</feature>
<feature type="non-terminal residue" evidence="2">
    <location>
        <position position="656"/>
    </location>
</feature>
<reference evidence="2" key="1">
    <citation type="submission" date="2022-03" db="EMBL/GenBank/DDBJ databases">
        <authorList>
            <person name="Martin H S."/>
        </authorList>
    </citation>
    <scope>NUCLEOTIDE SEQUENCE</scope>
</reference>
<proteinExistence type="predicted"/>
<dbReference type="Pfam" id="PF14817">
    <property type="entry name" value="HAUS5"/>
    <property type="match status" value="1"/>
</dbReference>
<protein>
    <recommendedName>
        <fullName evidence="4">HAUS augmin-like complex subunit 5</fullName>
    </recommendedName>
</protein>
<evidence type="ECO:0008006" key="4">
    <source>
        <dbReference type="Google" id="ProtNLM"/>
    </source>
</evidence>
<keyword evidence="3" id="KW-1185">Reference proteome</keyword>
<dbReference type="InterPro" id="IPR029131">
    <property type="entry name" value="HAUS5"/>
</dbReference>
<keyword evidence="1" id="KW-0175">Coiled coil</keyword>
<evidence type="ECO:0000313" key="3">
    <source>
        <dbReference type="Proteomes" id="UP000837857"/>
    </source>
</evidence>
<name>A0ABN8IHG6_9NEOP</name>
<evidence type="ECO:0000313" key="2">
    <source>
        <dbReference type="EMBL" id="CAH2057135.1"/>
    </source>
</evidence>
<evidence type="ECO:0000256" key="1">
    <source>
        <dbReference type="SAM" id="Coils"/>
    </source>
</evidence>
<dbReference type="Proteomes" id="UP000837857">
    <property type="component" value="Chromosome 24"/>
</dbReference>